<evidence type="ECO:0000313" key="7">
    <source>
        <dbReference type="RefSeq" id="XP_017028909.1"/>
    </source>
</evidence>
<protein>
    <submittedName>
        <fullName evidence="7">BLOC-1-related complex subunit 8 homolog</fullName>
    </submittedName>
</protein>
<accession>A0A6P4J0B8</accession>
<feature type="compositionally biased region" description="Polar residues" evidence="5">
    <location>
        <begin position="162"/>
        <end position="187"/>
    </location>
</feature>
<dbReference type="GO" id="GO:0005765">
    <property type="term" value="C:lysosomal membrane"/>
    <property type="evidence" value="ECO:0007669"/>
    <property type="project" value="UniProtKB-SubCell"/>
</dbReference>
<reference evidence="7" key="1">
    <citation type="submission" date="2025-08" db="UniProtKB">
        <authorList>
            <consortium name="RefSeq"/>
        </authorList>
    </citation>
    <scope>IDENTIFICATION</scope>
    <source>
        <strain evidence="7">14028-0561.14</strain>
        <tissue evidence="7">Whole fly</tissue>
    </source>
</reference>
<dbReference type="Proteomes" id="UP001652661">
    <property type="component" value="Chromosome X"/>
</dbReference>
<comment type="similarity">
    <text evidence="2">Belongs to the BORCS8 family.</text>
</comment>
<name>A0A6P4J0B8_DROKI</name>
<dbReference type="RefSeq" id="XP_017028909.1">
    <property type="nucleotide sequence ID" value="XM_017173420.3"/>
</dbReference>
<evidence type="ECO:0000256" key="3">
    <source>
        <dbReference type="ARBA" id="ARBA00023136"/>
    </source>
</evidence>
<proteinExistence type="inferred from homology"/>
<dbReference type="GO" id="GO:0099078">
    <property type="term" value="C:BORC complex"/>
    <property type="evidence" value="ECO:0007669"/>
    <property type="project" value="TreeGrafter"/>
</dbReference>
<evidence type="ECO:0000256" key="5">
    <source>
        <dbReference type="SAM" id="MobiDB-lite"/>
    </source>
</evidence>
<comment type="subcellular location">
    <subcellularLocation>
        <location evidence="1">Lysosome membrane</location>
    </subcellularLocation>
</comment>
<dbReference type="GeneID" id="108079170"/>
<feature type="region of interest" description="Disordered" evidence="5">
    <location>
        <begin position="157"/>
        <end position="187"/>
    </location>
</feature>
<dbReference type="PANTHER" id="PTHR21146:SF0">
    <property type="entry name" value="BLOC-1-RELATED COMPLEX SUBUNIT 8"/>
    <property type="match status" value="1"/>
</dbReference>
<dbReference type="PANTHER" id="PTHR21146">
    <property type="entry name" value="MEF2B PROTEIN"/>
    <property type="match status" value="1"/>
</dbReference>
<organism evidence="6 7">
    <name type="scientific">Drosophila kikkawai</name>
    <name type="common">Fruit fly</name>
    <dbReference type="NCBI Taxonomy" id="30033"/>
    <lineage>
        <taxon>Eukaryota</taxon>
        <taxon>Metazoa</taxon>
        <taxon>Ecdysozoa</taxon>
        <taxon>Arthropoda</taxon>
        <taxon>Hexapoda</taxon>
        <taxon>Insecta</taxon>
        <taxon>Pterygota</taxon>
        <taxon>Neoptera</taxon>
        <taxon>Endopterygota</taxon>
        <taxon>Diptera</taxon>
        <taxon>Brachycera</taxon>
        <taxon>Muscomorpha</taxon>
        <taxon>Ephydroidea</taxon>
        <taxon>Drosophilidae</taxon>
        <taxon>Drosophila</taxon>
        <taxon>Sophophora</taxon>
    </lineage>
</organism>
<evidence type="ECO:0000256" key="1">
    <source>
        <dbReference type="ARBA" id="ARBA00004656"/>
    </source>
</evidence>
<evidence type="ECO:0000256" key="4">
    <source>
        <dbReference type="ARBA" id="ARBA00023228"/>
    </source>
</evidence>
<dbReference type="InterPro" id="IPR019320">
    <property type="entry name" value="BORCS8"/>
</dbReference>
<dbReference type="OMA" id="SMMNHAR"/>
<keyword evidence="6" id="KW-1185">Reference proteome</keyword>
<evidence type="ECO:0000256" key="2">
    <source>
        <dbReference type="ARBA" id="ARBA00010463"/>
    </source>
</evidence>
<sequence>MSRGGELVFKTKKTSEKISENIHIFANDPSLAFFRVQEHVRKVSPAIFEKRDEVFQLQNNLQGHCYDMEYGIQALRTIEKSESVFDNIQEMIKASIFLKQQLKYEENRKKVRKESTKSSVYKRFSAHLALDLPELPDFGGVMRETSQRMENMIGPAAGTSRAEATTSQAPPQTSNPGELQRSYTTLH</sequence>
<gene>
    <name evidence="7" type="primary">LOC108079170</name>
</gene>
<evidence type="ECO:0000313" key="6">
    <source>
        <dbReference type="Proteomes" id="UP001652661"/>
    </source>
</evidence>
<dbReference type="AlphaFoldDB" id="A0A6P4J0B8"/>
<keyword evidence="3" id="KW-0472">Membrane</keyword>
<dbReference type="OrthoDB" id="10044187at2759"/>
<keyword evidence="4" id="KW-0458">Lysosome</keyword>
<dbReference type="Pfam" id="PF10167">
    <property type="entry name" value="BORCS8"/>
    <property type="match status" value="1"/>
</dbReference>